<evidence type="ECO:0000256" key="10">
    <source>
        <dbReference type="SAM" id="Phobius"/>
    </source>
</evidence>
<dbReference type="SFLD" id="SFLDG01168">
    <property type="entry name" value="Ferric_reductase_subgroup_(FRE"/>
    <property type="match status" value="1"/>
</dbReference>
<dbReference type="Gene3D" id="3.40.50.80">
    <property type="entry name" value="Nucleotide-binding domain of ferredoxin-NADP reductase (FNR) module"/>
    <property type="match status" value="1"/>
</dbReference>
<dbReference type="PANTHER" id="PTHR32361">
    <property type="entry name" value="FERRIC/CUPRIC REDUCTASE TRANSMEMBRANE COMPONENT"/>
    <property type="match status" value="1"/>
</dbReference>
<keyword evidence="7" id="KW-0560">Oxidoreductase</keyword>
<protein>
    <recommendedName>
        <fullName evidence="11">FAD-binding FR-type domain-containing protein</fullName>
    </recommendedName>
</protein>
<dbReference type="PANTHER" id="PTHR32361:SF3">
    <property type="entry name" value="REDUCTASE, PUTATIVE (AFU_ORTHOLOGUE AFUA_6G13750)-RELATED"/>
    <property type="match status" value="1"/>
</dbReference>
<evidence type="ECO:0000256" key="5">
    <source>
        <dbReference type="ARBA" id="ARBA00022982"/>
    </source>
</evidence>
<feature type="transmembrane region" description="Helical" evidence="10">
    <location>
        <begin position="297"/>
        <end position="323"/>
    </location>
</feature>
<feature type="transmembrane region" description="Helical" evidence="10">
    <location>
        <begin position="218"/>
        <end position="237"/>
    </location>
</feature>
<gene>
    <name evidence="12" type="ORF">SLS56_007708</name>
</gene>
<reference evidence="12 13" key="1">
    <citation type="submission" date="2024-02" db="EMBL/GenBank/DDBJ databases">
        <title>De novo assembly and annotation of 12 fungi associated with fruit tree decline syndrome in Ontario, Canada.</title>
        <authorList>
            <person name="Sulman M."/>
            <person name="Ellouze W."/>
            <person name="Ilyukhin E."/>
        </authorList>
    </citation>
    <scope>NUCLEOTIDE SEQUENCE [LARGE SCALE GENOMIC DNA]</scope>
    <source>
        <strain evidence="12 13">M1-105</strain>
    </source>
</reference>
<dbReference type="Pfam" id="PF08030">
    <property type="entry name" value="NAD_binding_6"/>
    <property type="match status" value="1"/>
</dbReference>
<accession>A0ABR3SMA8</accession>
<name>A0ABR3SMA8_9PEZI</name>
<keyword evidence="8" id="KW-0406">Ion transport</keyword>
<organism evidence="12 13">
    <name type="scientific">Neofusicoccum ribis</name>
    <dbReference type="NCBI Taxonomy" id="45134"/>
    <lineage>
        <taxon>Eukaryota</taxon>
        <taxon>Fungi</taxon>
        <taxon>Dikarya</taxon>
        <taxon>Ascomycota</taxon>
        <taxon>Pezizomycotina</taxon>
        <taxon>Dothideomycetes</taxon>
        <taxon>Dothideomycetes incertae sedis</taxon>
        <taxon>Botryosphaeriales</taxon>
        <taxon>Botryosphaeriaceae</taxon>
        <taxon>Neofusicoccum</taxon>
    </lineage>
</organism>
<keyword evidence="3" id="KW-0813">Transport</keyword>
<keyword evidence="4 10" id="KW-0812">Transmembrane</keyword>
<dbReference type="EMBL" id="JAJVDC020000103">
    <property type="protein sequence ID" value="KAL1624732.1"/>
    <property type="molecule type" value="Genomic_DNA"/>
</dbReference>
<dbReference type="InterPro" id="IPR013121">
    <property type="entry name" value="Fe_red_NAD-bd_6"/>
</dbReference>
<feature type="transmembrane region" description="Helical" evidence="10">
    <location>
        <begin position="131"/>
        <end position="153"/>
    </location>
</feature>
<feature type="transmembrane region" description="Helical" evidence="10">
    <location>
        <begin position="49"/>
        <end position="69"/>
    </location>
</feature>
<evidence type="ECO:0000256" key="7">
    <source>
        <dbReference type="ARBA" id="ARBA00023002"/>
    </source>
</evidence>
<keyword evidence="6 10" id="KW-1133">Transmembrane helix</keyword>
<proteinExistence type="inferred from homology"/>
<dbReference type="InterPro" id="IPR017927">
    <property type="entry name" value="FAD-bd_FR_type"/>
</dbReference>
<evidence type="ECO:0000256" key="8">
    <source>
        <dbReference type="ARBA" id="ARBA00023065"/>
    </source>
</evidence>
<evidence type="ECO:0000256" key="9">
    <source>
        <dbReference type="ARBA" id="ARBA00023136"/>
    </source>
</evidence>
<comment type="caution">
    <text evidence="12">The sequence shown here is derived from an EMBL/GenBank/DDBJ whole genome shotgun (WGS) entry which is preliminary data.</text>
</comment>
<comment type="subcellular location">
    <subcellularLocation>
        <location evidence="1">Membrane</location>
        <topology evidence="1">Multi-pass membrane protein</topology>
    </subcellularLocation>
</comment>
<dbReference type="PROSITE" id="PS51384">
    <property type="entry name" value="FAD_FR"/>
    <property type="match status" value="1"/>
</dbReference>
<sequence length="652" mass="73401">MERRHIQDHDSAASLEYHWGYADRVVPCTNDAGTCEYLDAVYWMMDVSMLYTFILWAVIGGLLAVWVFLRFAKPSRRLMGQVFTSKQDLEAPARRNLQGSVYRAYRAGVVGLRKWLLPETLRSVFGNISRLQVLILACILAYLLIFSLVGIVYKTWVTPVKNMPGVYNTRTGLGGFADRVGAFAYALTPFTVLLGSRESVLSLLTGVPYHHFNFLHRWTGRVIFIQSFLHTLGWTIVEGKLYQPQPSVFKEFIAQQYIIFGIVAMVFITFLYIFSIRSVIRWTGYEFFRKAHYIVAALYFAACWGHWTKLACWMIASIGLFFIDRGCRLLRVGLIHTGYKSGNKGFGFRAAQSTLQVFEDGDSTVVRMDFEHNHDPWKPGHHFYLCFPELTIWQSHPFTPSSLPAPHPALPHHTYIIRAEKGETKRLADLAKSAELLATQKTTPVILTGPYGTSVLKENNEVDNLLCIAGGTGVSFTLPIATAAAQAGAKTVDLVWIVRKTENIEWIEPELLDLKARMRDGRLPNLRIKIFVSRDPETAAAKLSNGYRKNEKGEDIDVCECAVSSRLADVLAPQPGFDVVWLEDHHPDVHECLREFAERAAAAGGRCQVAASGPKGLGTDLRAAIAEKSEAGRVWRGDESYDIDLYWDDRMG</sequence>
<keyword evidence="9 10" id="KW-0472">Membrane</keyword>
<dbReference type="InterPro" id="IPR039261">
    <property type="entry name" value="FNR_nucleotide-bd"/>
</dbReference>
<evidence type="ECO:0000256" key="3">
    <source>
        <dbReference type="ARBA" id="ARBA00022448"/>
    </source>
</evidence>
<dbReference type="SFLD" id="SFLDS00052">
    <property type="entry name" value="Ferric_Reductase_Domain"/>
    <property type="match status" value="1"/>
</dbReference>
<evidence type="ECO:0000256" key="6">
    <source>
        <dbReference type="ARBA" id="ARBA00022989"/>
    </source>
</evidence>
<dbReference type="Pfam" id="PF08022">
    <property type="entry name" value="FAD_binding_8"/>
    <property type="match status" value="1"/>
</dbReference>
<evidence type="ECO:0000256" key="2">
    <source>
        <dbReference type="ARBA" id="ARBA00006278"/>
    </source>
</evidence>
<evidence type="ECO:0000256" key="1">
    <source>
        <dbReference type="ARBA" id="ARBA00004141"/>
    </source>
</evidence>
<dbReference type="InterPro" id="IPR013130">
    <property type="entry name" value="Fe3_Rdtase_TM_dom"/>
</dbReference>
<dbReference type="Proteomes" id="UP001521116">
    <property type="component" value="Unassembled WGS sequence"/>
</dbReference>
<dbReference type="InterPro" id="IPR051410">
    <property type="entry name" value="Ferric/Cupric_Reductase"/>
</dbReference>
<dbReference type="CDD" id="cd06186">
    <property type="entry name" value="NOX_Duox_like_FAD_NADP"/>
    <property type="match status" value="1"/>
</dbReference>
<dbReference type="Pfam" id="PF01794">
    <property type="entry name" value="Ferric_reduct"/>
    <property type="match status" value="1"/>
</dbReference>
<feature type="domain" description="FAD-binding FR-type" evidence="11">
    <location>
        <begin position="322"/>
        <end position="457"/>
    </location>
</feature>
<evidence type="ECO:0000313" key="12">
    <source>
        <dbReference type="EMBL" id="KAL1624732.1"/>
    </source>
</evidence>
<evidence type="ECO:0000259" key="11">
    <source>
        <dbReference type="PROSITE" id="PS51384"/>
    </source>
</evidence>
<feature type="transmembrane region" description="Helical" evidence="10">
    <location>
        <begin position="257"/>
        <end position="276"/>
    </location>
</feature>
<evidence type="ECO:0000256" key="4">
    <source>
        <dbReference type="ARBA" id="ARBA00022692"/>
    </source>
</evidence>
<dbReference type="InterPro" id="IPR013112">
    <property type="entry name" value="FAD-bd_8"/>
</dbReference>
<keyword evidence="13" id="KW-1185">Reference proteome</keyword>
<comment type="similarity">
    <text evidence="2">Belongs to the ferric reductase (FRE) family.</text>
</comment>
<dbReference type="SUPFAM" id="SSF52343">
    <property type="entry name" value="Ferredoxin reductase-like, C-terminal NADP-linked domain"/>
    <property type="match status" value="1"/>
</dbReference>
<evidence type="ECO:0000313" key="13">
    <source>
        <dbReference type="Proteomes" id="UP001521116"/>
    </source>
</evidence>
<keyword evidence="5" id="KW-0249">Electron transport</keyword>